<name>A0AAW9SG41_9BACT</name>
<evidence type="ECO:0008006" key="4">
    <source>
        <dbReference type="Google" id="ProtNLM"/>
    </source>
</evidence>
<dbReference type="Gene3D" id="3.40.50.10470">
    <property type="entry name" value="Translation initiation factor eif-2b, domain 2"/>
    <property type="match status" value="1"/>
</dbReference>
<dbReference type="EMBL" id="JBDKWZ010000010">
    <property type="protein sequence ID" value="MEN7549666.1"/>
    <property type="molecule type" value="Genomic_DNA"/>
</dbReference>
<dbReference type="GO" id="GO:0046523">
    <property type="term" value="F:S-methyl-5-thioribose-1-phosphate isomerase activity"/>
    <property type="evidence" value="ECO:0007669"/>
    <property type="project" value="TreeGrafter"/>
</dbReference>
<dbReference type="Proteomes" id="UP001403385">
    <property type="component" value="Unassembled WGS sequence"/>
</dbReference>
<proteinExistence type="inferred from homology"/>
<keyword evidence="3" id="KW-1185">Reference proteome</keyword>
<dbReference type="PANTHER" id="PTHR43475">
    <property type="entry name" value="METHYLTHIORIBOSE-1-PHOSPHATE ISOMERASE"/>
    <property type="match status" value="1"/>
</dbReference>
<gene>
    <name evidence="2" type="ORF">AAG747_17215</name>
</gene>
<dbReference type="InterPro" id="IPR042529">
    <property type="entry name" value="IF_2B-like_C"/>
</dbReference>
<dbReference type="InterPro" id="IPR000649">
    <property type="entry name" value="IF-2B-related"/>
</dbReference>
<dbReference type="RefSeq" id="WP_346822445.1">
    <property type="nucleotide sequence ID" value="NZ_JBDKWZ010000010.1"/>
</dbReference>
<reference evidence="2 3" key="1">
    <citation type="submission" date="2024-04" db="EMBL/GenBank/DDBJ databases">
        <title>Novel genus in family Flammeovirgaceae.</title>
        <authorList>
            <person name="Nguyen T.H."/>
            <person name="Vuong T.Q."/>
            <person name="Le H."/>
            <person name="Kim S.-G."/>
        </authorList>
    </citation>
    <scope>NUCLEOTIDE SEQUENCE [LARGE SCALE GENOMIC DNA]</scope>
    <source>
        <strain evidence="2 3">JCM 23209</strain>
    </source>
</reference>
<dbReference type="SUPFAM" id="SSF100950">
    <property type="entry name" value="NagB/RpiA/CoA transferase-like"/>
    <property type="match status" value="1"/>
</dbReference>
<organism evidence="2 3">
    <name type="scientific">Rapidithrix thailandica</name>
    <dbReference type="NCBI Taxonomy" id="413964"/>
    <lineage>
        <taxon>Bacteria</taxon>
        <taxon>Pseudomonadati</taxon>
        <taxon>Bacteroidota</taxon>
        <taxon>Cytophagia</taxon>
        <taxon>Cytophagales</taxon>
        <taxon>Flammeovirgaceae</taxon>
        <taxon>Rapidithrix</taxon>
    </lineage>
</organism>
<dbReference type="InterPro" id="IPR037171">
    <property type="entry name" value="NagB/RpiA_transferase-like"/>
</dbReference>
<dbReference type="AlphaFoldDB" id="A0AAW9SG41"/>
<evidence type="ECO:0000256" key="1">
    <source>
        <dbReference type="RuleBase" id="RU003814"/>
    </source>
</evidence>
<comment type="caution">
    <text evidence="2">The sequence shown here is derived from an EMBL/GenBank/DDBJ whole genome shotgun (WGS) entry which is preliminary data.</text>
</comment>
<dbReference type="PANTHER" id="PTHR43475:SF1">
    <property type="entry name" value="METHYLTHIORIBOSE-1-PHOSPHATE ISOMERASE"/>
    <property type="match status" value="1"/>
</dbReference>
<comment type="similarity">
    <text evidence="1">Belongs to the eIF-2B alpha/beta/delta subunits family.</text>
</comment>
<dbReference type="Pfam" id="PF01008">
    <property type="entry name" value="IF-2B"/>
    <property type="match status" value="1"/>
</dbReference>
<accession>A0AAW9SG41</accession>
<evidence type="ECO:0000313" key="2">
    <source>
        <dbReference type="EMBL" id="MEN7549666.1"/>
    </source>
</evidence>
<sequence length="268" mass="30181">MMKTLFAKIKKDPTSGSSIHLKNLICQLQQYMKDGVDRNTLYKGLLEVQQVFPLFKVLEHFIEAFRKAPSQTDIPAFIMAYQKQWSAINEQVASNALNYLNLDRKTLLLHSNSGAIQAICQLAKAQGQNFKIIQTESRPAHEGRQQALYLANSGIKVTMVADTAITREFPPWDMAIVGADAIFQDAFINKIGTYGIGLACKELQRPLFLLADSRKLARQKVSPELKEARKPADELWPGAPSLIEVSNYYFEKTPLHLIQKCITEEALL</sequence>
<protein>
    <recommendedName>
        <fullName evidence="4">Translation initiation factor eIF-2B subunit delta</fullName>
    </recommendedName>
</protein>
<evidence type="ECO:0000313" key="3">
    <source>
        <dbReference type="Proteomes" id="UP001403385"/>
    </source>
</evidence>
<dbReference type="GO" id="GO:0019509">
    <property type="term" value="P:L-methionine salvage from methylthioadenosine"/>
    <property type="evidence" value="ECO:0007669"/>
    <property type="project" value="TreeGrafter"/>
</dbReference>